<accession>A0A177LT46</accession>
<reference evidence="2 3" key="1">
    <citation type="submission" date="2016-03" db="EMBL/GenBank/DDBJ databases">
        <authorList>
            <person name="Ploux O."/>
        </authorList>
    </citation>
    <scope>NUCLEOTIDE SEQUENCE [LARGE SCALE GENOMIC DNA]</scope>
    <source>
        <strain evidence="2 3">R-45363</strain>
    </source>
</reference>
<feature type="region of interest" description="Disordered" evidence="1">
    <location>
        <begin position="1"/>
        <end position="26"/>
    </location>
</feature>
<organism evidence="2 3">
    <name type="scientific">Methylomonas methanica</name>
    <dbReference type="NCBI Taxonomy" id="421"/>
    <lineage>
        <taxon>Bacteria</taxon>
        <taxon>Pseudomonadati</taxon>
        <taxon>Pseudomonadota</taxon>
        <taxon>Gammaproteobacteria</taxon>
        <taxon>Methylococcales</taxon>
        <taxon>Methylococcaceae</taxon>
        <taxon>Methylomonas</taxon>
    </lineage>
</organism>
<sequence length="809" mass="92571">MRRQTAHGNQKRNTRKKQAQTMTENQTTSIAELTQKAEAGDVQAQFELAYCLATGKNIEQNIELGLSWLLQAADYGNADAQFCAGIYYFIGSSNPLQNDYTNRLINEWGFRLAKSEAVPSIDTALKISLGKNFIDSNINSAALWLEQAAVQNHVLANTWLALLYREGLGVPQNDEKAYLCIRFATEHYPSPENQYELARCYIDGKGTKENLAIGITLCEKSAESSFAKAQYLLACCYLDGVGKEKNFKNAILWLDKAAQNDVSIIENEIMLRVADAYENGEEIEKDDSLCFSWLEKIIDSDEDNSVTGEAYFRAALMCFDGRGTDTNYVHGIVYLSEAIKLNITSAEQWLENAYLKFTFPEFCNRSDSEECYRFAYKWVSEKLKNDIHTIELKFVLGVLLAFGKDTEQDQKRALECFDGIYLEDSLDAIDGPNALECFADIYVKIFGAKNKKPEITDDAGKYFSSEYIKNNRKDGDYFILPSLVFDFYDDINLARGFSERLEKAKYIFYQNSIQRELEWKQRFAELETQRAHELEETMAMFAHKFRSPLDAIIYNTEHEHQVKLYKQAAQTMRGLLEIFSIISTDADTLQPKLKQDCRGNGTLLLLFSKTLDMILLHLLSVSATEKIQQHYLRYAKAQGLCAADLTYKAWNEEHFELERQLQSEWEQSYAKLLTESAKLEQRLDWLEQHFFKLELKGFDRAVIQFKEYGITESFLTIVLNEVLVNAFKYYGSAEALPVVLEWQVRDGFQVLICRNPSMRSERSKLKGSGKGHFFLSALARKIGSQFSKPKPQDDFVVEFAIADQLLISS</sequence>
<dbReference type="PANTHER" id="PTHR11102:SF160">
    <property type="entry name" value="ERAD-ASSOCIATED E3 UBIQUITIN-PROTEIN LIGASE COMPONENT HRD3"/>
    <property type="match status" value="1"/>
</dbReference>
<dbReference type="InterPro" id="IPR006597">
    <property type="entry name" value="Sel1-like"/>
</dbReference>
<dbReference type="SMART" id="SM00671">
    <property type="entry name" value="SEL1"/>
    <property type="match status" value="7"/>
</dbReference>
<dbReference type="InterPro" id="IPR011990">
    <property type="entry name" value="TPR-like_helical_dom_sf"/>
</dbReference>
<dbReference type="AlphaFoldDB" id="A0A177LT46"/>
<evidence type="ECO:0000313" key="3">
    <source>
        <dbReference type="Proteomes" id="UP000078090"/>
    </source>
</evidence>
<proteinExistence type="predicted"/>
<evidence type="ECO:0000256" key="1">
    <source>
        <dbReference type="SAM" id="MobiDB-lite"/>
    </source>
</evidence>
<dbReference type="Pfam" id="PF08238">
    <property type="entry name" value="Sel1"/>
    <property type="match status" value="8"/>
</dbReference>
<evidence type="ECO:0000313" key="2">
    <source>
        <dbReference type="EMBL" id="OAH96214.1"/>
    </source>
</evidence>
<dbReference type="SUPFAM" id="SSF81901">
    <property type="entry name" value="HCP-like"/>
    <property type="match status" value="3"/>
</dbReference>
<dbReference type="PANTHER" id="PTHR11102">
    <property type="entry name" value="SEL-1-LIKE PROTEIN"/>
    <property type="match status" value="1"/>
</dbReference>
<dbReference type="EMBL" id="LUUG01000136">
    <property type="protein sequence ID" value="OAH96214.1"/>
    <property type="molecule type" value="Genomic_DNA"/>
</dbReference>
<protein>
    <submittedName>
        <fullName evidence="2">Uncharacterized protein</fullName>
    </submittedName>
</protein>
<feature type="compositionally biased region" description="Basic residues" evidence="1">
    <location>
        <begin position="1"/>
        <end position="18"/>
    </location>
</feature>
<name>A0A177LT46_METMH</name>
<dbReference type="Gene3D" id="1.25.40.10">
    <property type="entry name" value="Tetratricopeptide repeat domain"/>
    <property type="match status" value="3"/>
</dbReference>
<gene>
    <name evidence="2" type="ORF">A1332_23165</name>
</gene>
<dbReference type="Proteomes" id="UP000078090">
    <property type="component" value="Unassembled WGS sequence"/>
</dbReference>
<comment type="caution">
    <text evidence="2">The sequence shown here is derived from an EMBL/GenBank/DDBJ whole genome shotgun (WGS) entry which is preliminary data.</text>
</comment>
<dbReference type="InterPro" id="IPR050767">
    <property type="entry name" value="Sel1_AlgK"/>
</dbReference>